<dbReference type="InterPro" id="IPR036179">
    <property type="entry name" value="Ig-like_dom_sf"/>
</dbReference>
<protein>
    <submittedName>
        <fullName evidence="6">CMRF35-like molecule 8 isoform X1</fullName>
    </submittedName>
</protein>
<dbReference type="Gene3D" id="2.60.40.10">
    <property type="entry name" value="Immunoglobulins"/>
    <property type="match status" value="2"/>
</dbReference>
<name>A0ABR0YDV5_HUSHU</name>
<keyword evidence="3 4" id="KW-0472">Membrane</keyword>
<organism evidence="6 7">
    <name type="scientific">Huso huso</name>
    <name type="common">Beluga</name>
    <name type="synonym">Acipenser huso</name>
    <dbReference type="NCBI Taxonomy" id="61971"/>
    <lineage>
        <taxon>Eukaryota</taxon>
        <taxon>Metazoa</taxon>
        <taxon>Chordata</taxon>
        <taxon>Craniata</taxon>
        <taxon>Vertebrata</taxon>
        <taxon>Euteleostomi</taxon>
        <taxon>Actinopterygii</taxon>
        <taxon>Chondrostei</taxon>
        <taxon>Acipenseriformes</taxon>
        <taxon>Acipenseridae</taxon>
        <taxon>Huso</taxon>
    </lineage>
</organism>
<evidence type="ECO:0000313" key="6">
    <source>
        <dbReference type="EMBL" id="KAK6470599.1"/>
    </source>
</evidence>
<dbReference type="InterPro" id="IPR003599">
    <property type="entry name" value="Ig_sub"/>
</dbReference>
<dbReference type="Proteomes" id="UP001369086">
    <property type="component" value="Unassembled WGS sequence"/>
</dbReference>
<feature type="domain" description="Ig-like" evidence="5">
    <location>
        <begin position="160"/>
        <end position="234"/>
    </location>
</feature>
<keyword evidence="2 4" id="KW-0812">Transmembrane</keyword>
<evidence type="ECO:0000259" key="5">
    <source>
        <dbReference type="PROSITE" id="PS50835"/>
    </source>
</evidence>
<evidence type="ECO:0000313" key="7">
    <source>
        <dbReference type="Proteomes" id="UP001369086"/>
    </source>
</evidence>
<dbReference type="Pfam" id="PF07686">
    <property type="entry name" value="V-set"/>
    <property type="match status" value="1"/>
</dbReference>
<comment type="subcellular location">
    <subcellularLocation>
        <location evidence="1">Membrane</location>
    </subcellularLocation>
</comment>
<evidence type="ECO:0000256" key="1">
    <source>
        <dbReference type="ARBA" id="ARBA00004370"/>
    </source>
</evidence>
<dbReference type="SMART" id="SM00409">
    <property type="entry name" value="IG"/>
    <property type="match status" value="1"/>
</dbReference>
<dbReference type="SUPFAM" id="SSF48726">
    <property type="entry name" value="Immunoglobulin"/>
    <property type="match status" value="2"/>
</dbReference>
<dbReference type="CDD" id="cd05716">
    <property type="entry name" value="IgV_pIgR_like"/>
    <property type="match status" value="1"/>
</dbReference>
<dbReference type="InterPro" id="IPR050671">
    <property type="entry name" value="CD300_family_receptors"/>
</dbReference>
<evidence type="ECO:0000256" key="3">
    <source>
        <dbReference type="ARBA" id="ARBA00023136"/>
    </source>
</evidence>
<sequence length="328" mass="36687">MWKSPRGVNTFESHCRGCLGYVEIIFLPDIVLLLNDTCTSAVSDSLHLWADQTQEIGTVGGSLTIVCRYDRGQYVFFKKYWCHGESGNWCDTIIDTDGYVKTNYNGRISIWDNRRGLLSIEMKQLSLEDTGTYWCGIDKPYADIMCAINVKIVEEPVSDPVVTFLSLPSVSCSTLTISCHSAKGTSVHYTWYKSSDPEDVPVQLSHALSLHCETLLESQQLYCTASNSVSKKSSVLVGVDVILSAQEKCVFRVKITNQESYTCWNGITTSTVLGTYDVTEEYTSRSSSLSTGVIKNPPDATAWYITWEVVRWVLFATLLVVCIVMRQC</sequence>
<feature type="transmembrane region" description="Helical" evidence="4">
    <location>
        <begin position="302"/>
        <end position="325"/>
    </location>
</feature>
<comment type="caution">
    <text evidence="6">The sequence shown here is derived from an EMBL/GenBank/DDBJ whole genome shotgun (WGS) entry which is preliminary data.</text>
</comment>
<dbReference type="PANTHER" id="PTHR11860:SF96">
    <property type="match status" value="1"/>
</dbReference>
<gene>
    <name evidence="6" type="ORF">HHUSO_G30853</name>
</gene>
<dbReference type="PANTHER" id="PTHR11860">
    <property type="entry name" value="POLYMERIC-IMMUNOGLOBULIN RECEPTOR"/>
    <property type="match status" value="1"/>
</dbReference>
<dbReference type="PROSITE" id="PS50835">
    <property type="entry name" value="IG_LIKE"/>
    <property type="match status" value="1"/>
</dbReference>
<evidence type="ECO:0000256" key="2">
    <source>
        <dbReference type="ARBA" id="ARBA00022692"/>
    </source>
</evidence>
<dbReference type="EMBL" id="JAHFZB010000035">
    <property type="protein sequence ID" value="KAK6470599.1"/>
    <property type="molecule type" value="Genomic_DNA"/>
</dbReference>
<reference evidence="6 7" key="1">
    <citation type="submission" date="2021-05" db="EMBL/GenBank/DDBJ databases">
        <authorList>
            <person name="Zahm M."/>
            <person name="Klopp C."/>
            <person name="Cabau C."/>
            <person name="Kuhl H."/>
            <person name="Suciu R."/>
            <person name="Ciorpac M."/>
            <person name="Holostenco D."/>
            <person name="Gessner J."/>
            <person name="Wuertz S."/>
            <person name="Hohne C."/>
            <person name="Stock M."/>
            <person name="Gislard M."/>
            <person name="Lluch J."/>
            <person name="Milhes M."/>
            <person name="Lampietro C."/>
            <person name="Lopez Roques C."/>
            <person name="Donnadieu C."/>
            <person name="Du K."/>
            <person name="Schartl M."/>
            <person name="Guiguen Y."/>
        </authorList>
    </citation>
    <scope>NUCLEOTIDE SEQUENCE [LARGE SCALE GENOMIC DNA]</scope>
    <source>
        <strain evidence="6">Hh-F2</strain>
        <tissue evidence="6">Blood</tissue>
    </source>
</reference>
<dbReference type="InterPro" id="IPR013106">
    <property type="entry name" value="Ig_V-set"/>
</dbReference>
<keyword evidence="7" id="KW-1185">Reference proteome</keyword>
<dbReference type="InterPro" id="IPR007110">
    <property type="entry name" value="Ig-like_dom"/>
</dbReference>
<accession>A0ABR0YDV5</accession>
<proteinExistence type="predicted"/>
<evidence type="ECO:0000256" key="4">
    <source>
        <dbReference type="SAM" id="Phobius"/>
    </source>
</evidence>
<dbReference type="InterPro" id="IPR013783">
    <property type="entry name" value="Ig-like_fold"/>
</dbReference>
<keyword evidence="4" id="KW-1133">Transmembrane helix</keyword>